<keyword evidence="2" id="KW-1185">Reference proteome</keyword>
<evidence type="ECO:0000313" key="2">
    <source>
        <dbReference type="Proteomes" id="UP000275078"/>
    </source>
</evidence>
<organism evidence="1 2">
    <name type="scientific">Ascobolus immersus RN42</name>
    <dbReference type="NCBI Taxonomy" id="1160509"/>
    <lineage>
        <taxon>Eukaryota</taxon>
        <taxon>Fungi</taxon>
        <taxon>Dikarya</taxon>
        <taxon>Ascomycota</taxon>
        <taxon>Pezizomycotina</taxon>
        <taxon>Pezizomycetes</taxon>
        <taxon>Pezizales</taxon>
        <taxon>Ascobolaceae</taxon>
        <taxon>Ascobolus</taxon>
    </lineage>
</organism>
<evidence type="ECO:0000313" key="1">
    <source>
        <dbReference type="EMBL" id="RPA73719.1"/>
    </source>
</evidence>
<proteinExistence type="predicted"/>
<sequence>MRRSTKHKANTSLPTLAQRIAKLRTKQREHMVRFNLYVERSKALTADLQTLDPTDPGISLPATPAFFGPITEQNIERYEKSFEWHVWHLQDLRARFLMYEKMVEARIADDDVEMERLDELAEKAGFLAVLSKPIHSRESRIDDNTLLVRLIAAQILQLDVRKMQHDVLAMARTRGDGSQTNSTTMYDDIAAQNADINVPITIYNLQREEEKLEFEKQRLEGLRGTLEAYAAAYGEAMEESVASVDNQPASFALRAQRFKARYARHNIRYNLTKERGRANLARLVETFPGLTEVAEHMSRSLKAPDLDLSSVPVIPETIDELEYGMGVCERLLTIGRDNWLEQELQLESWEKEYAGRDFSRVKLTKVNGRFEVLDVNG</sequence>
<dbReference type="AlphaFoldDB" id="A0A3N4HII2"/>
<name>A0A3N4HII2_ASCIM</name>
<protein>
    <submittedName>
        <fullName evidence="1">Uncharacterized protein</fullName>
    </submittedName>
</protein>
<gene>
    <name evidence="1" type="ORF">BJ508DRAFT_380950</name>
</gene>
<reference evidence="1 2" key="1">
    <citation type="journal article" date="2018" name="Nat. Ecol. Evol.">
        <title>Pezizomycetes genomes reveal the molecular basis of ectomycorrhizal truffle lifestyle.</title>
        <authorList>
            <person name="Murat C."/>
            <person name="Payen T."/>
            <person name="Noel B."/>
            <person name="Kuo A."/>
            <person name="Morin E."/>
            <person name="Chen J."/>
            <person name="Kohler A."/>
            <person name="Krizsan K."/>
            <person name="Balestrini R."/>
            <person name="Da Silva C."/>
            <person name="Montanini B."/>
            <person name="Hainaut M."/>
            <person name="Levati E."/>
            <person name="Barry K.W."/>
            <person name="Belfiori B."/>
            <person name="Cichocki N."/>
            <person name="Clum A."/>
            <person name="Dockter R.B."/>
            <person name="Fauchery L."/>
            <person name="Guy J."/>
            <person name="Iotti M."/>
            <person name="Le Tacon F."/>
            <person name="Lindquist E.A."/>
            <person name="Lipzen A."/>
            <person name="Malagnac F."/>
            <person name="Mello A."/>
            <person name="Molinier V."/>
            <person name="Miyauchi S."/>
            <person name="Poulain J."/>
            <person name="Riccioni C."/>
            <person name="Rubini A."/>
            <person name="Sitrit Y."/>
            <person name="Splivallo R."/>
            <person name="Traeger S."/>
            <person name="Wang M."/>
            <person name="Zifcakova L."/>
            <person name="Wipf D."/>
            <person name="Zambonelli A."/>
            <person name="Paolocci F."/>
            <person name="Nowrousian M."/>
            <person name="Ottonello S."/>
            <person name="Baldrian P."/>
            <person name="Spatafora J.W."/>
            <person name="Henrissat B."/>
            <person name="Nagy L.G."/>
            <person name="Aury J.M."/>
            <person name="Wincker P."/>
            <person name="Grigoriev I.V."/>
            <person name="Bonfante P."/>
            <person name="Martin F.M."/>
        </authorList>
    </citation>
    <scope>NUCLEOTIDE SEQUENCE [LARGE SCALE GENOMIC DNA]</scope>
    <source>
        <strain evidence="1 2">RN42</strain>
    </source>
</reference>
<dbReference type="EMBL" id="ML119813">
    <property type="protein sequence ID" value="RPA73719.1"/>
    <property type="molecule type" value="Genomic_DNA"/>
</dbReference>
<accession>A0A3N4HII2</accession>
<dbReference type="Proteomes" id="UP000275078">
    <property type="component" value="Unassembled WGS sequence"/>
</dbReference>